<dbReference type="SUPFAM" id="SSF49785">
    <property type="entry name" value="Galactose-binding domain-like"/>
    <property type="match status" value="1"/>
</dbReference>
<dbReference type="EMBL" id="AMQN01009693">
    <property type="status" value="NOT_ANNOTATED_CDS"/>
    <property type="molecule type" value="Genomic_DNA"/>
</dbReference>
<feature type="domain" description="Glycosyl hydrolases family 2 sugar binding" evidence="10">
    <location>
        <begin position="34"/>
        <end position="215"/>
    </location>
</feature>
<evidence type="ECO:0000259" key="8">
    <source>
        <dbReference type="Pfam" id="PF00703"/>
    </source>
</evidence>
<evidence type="ECO:0000256" key="6">
    <source>
        <dbReference type="ARBA" id="ARBA00023295"/>
    </source>
</evidence>
<dbReference type="FunFam" id="2.60.40.10:FF:000628">
    <property type="entry name" value="Beta-glucuronidase"/>
    <property type="match status" value="1"/>
</dbReference>
<dbReference type="InterPro" id="IPR013783">
    <property type="entry name" value="Ig-like_fold"/>
</dbReference>
<dbReference type="AlphaFoldDB" id="R7U2Z0"/>
<keyword evidence="7" id="KW-0732">Signal</keyword>
<organism evidence="11">
    <name type="scientific">Capitella teleta</name>
    <name type="common">Polychaete worm</name>
    <dbReference type="NCBI Taxonomy" id="283909"/>
    <lineage>
        <taxon>Eukaryota</taxon>
        <taxon>Metazoa</taxon>
        <taxon>Spiralia</taxon>
        <taxon>Lophotrochozoa</taxon>
        <taxon>Annelida</taxon>
        <taxon>Polychaeta</taxon>
        <taxon>Sedentaria</taxon>
        <taxon>Scolecida</taxon>
        <taxon>Capitellidae</taxon>
        <taxon>Capitella</taxon>
    </lineage>
</organism>
<comment type="function">
    <text evidence="1">Plays an important role in the degradation of dermatan and keratan sulfates.</text>
</comment>
<dbReference type="Pfam" id="PF00703">
    <property type="entry name" value="Glyco_hydro_2"/>
    <property type="match status" value="1"/>
</dbReference>
<dbReference type="SUPFAM" id="SSF51445">
    <property type="entry name" value="(Trans)glycosidases"/>
    <property type="match status" value="1"/>
</dbReference>
<reference evidence="12" key="3">
    <citation type="submission" date="2015-06" db="UniProtKB">
        <authorList>
            <consortium name="EnsemblMetazoa"/>
        </authorList>
    </citation>
    <scope>IDENTIFICATION</scope>
</reference>
<comment type="similarity">
    <text evidence="2">Belongs to the glycosyl hydrolase 2 family.</text>
</comment>
<evidence type="ECO:0000313" key="13">
    <source>
        <dbReference type="Proteomes" id="UP000014760"/>
    </source>
</evidence>
<dbReference type="EMBL" id="KB305999">
    <property type="protein sequence ID" value="ELU00446.1"/>
    <property type="molecule type" value="Genomic_DNA"/>
</dbReference>
<dbReference type="SUPFAM" id="SSF49303">
    <property type="entry name" value="beta-Galactosidase/glucuronidase domain"/>
    <property type="match status" value="1"/>
</dbReference>
<dbReference type="InterPro" id="IPR017853">
    <property type="entry name" value="GH"/>
</dbReference>
<dbReference type="PANTHER" id="PTHR10066:SF67">
    <property type="entry name" value="BETA-GLUCURONIDASE"/>
    <property type="match status" value="1"/>
</dbReference>
<evidence type="ECO:0000256" key="4">
    <source>
        <dbReference type="ARBA" id="ARBA00016205"/>
    </source>
</evidence>
<dbReference type="Gene3D" id="3.20.20.80">
    <property type="entry name" value="Glycosidases"/>
    <property type="match status" value="1"/>
</dbReference>
<dbReference type="GO" id="GO:0030246">
    <property type="term" value="F:carbohydrate binding"/>
    <property type="evidence" value="ECO:0007669"/>
    <property type="project" value="TreeGrafter"/>
</dbReference>
<dbReference type="InterPro" id="IPR036156">
    <property type="entry name" value="Beta-gal/glucu_dom_sf"/>
</dbReference>
<dbReference type="EnsemblMetazoa" id="CapteT123743">
    <property type="protein sequence ID" value="CapteP123743"/>
    <property type="gene ID" value="CapteG123743"/>
</dbReference>
<sequence length="666" mass="76300">MQWNYAAFLLALLGGGSALEGGMLFPRESESRQIQELEGMWNFRADTSFDRDAGFKDKWYEQRLEKSGPVIRMPVPSSYNDITVEQDLRDHVGWVWYERDFFVPMDWVQSKRIVLRIDSAHYYAIVFVNGRQLTEHEGGHLPFEAVVNDFVNTNVQNRVTVAVNNTLTPHTIPPGRVTIHRNSSSYPENYVVQNVPHEFFNYAGIHRRVRLYSTPMTYVDDITVITNFSGSDGIVKYNVSTGGNAPFSTHIAVVDQEYRTVAEANESDGELNIANARLWWPYSMRQDDFGYMYELQVTVNSSDGIDVYRLPFGIRTVKATDTQLLINEEPFYCLGFGRHEDSDIRGRGLDLPLIARDYNLLKWMGSNCYRTSQYPYAEEILDEASRWGIVIIDESPAASIREDENFDDKGLKRHLVVMEELVRRDKNKPCVIMWSVANNPASGNANSGPYFKTLFDFTRKLDSTRLLTFGMKNGNLQNEHVAKYVDILCISGYFGWFSDVGHTEVIQYQLSNELQNWHNNYKKPIIMSEFGADAISGMHSLPSGVFSEEFQVEYLMEYHKVFDYYRTKFLVGEMVWNFADYMTNQVTFPVVDMGNGVLTRQRQPKDAANKIRERYWSIITRTISEQPVPVVTASPSPSKASQSAINYGGCFIIVFAAVYSHASFQI</sequence>
<accession>R7U2Z0</accession>
<evidence type="ECO:0000313" key="12">
    <source>
        <dbReference type="EnsemblMetazoa" id="CapteP123743"/>
    </source>
</evidence>
<reference evidence="13" key="1">
    <citation type="submission" date="2012-12" db="EMBL/GenBank/DDBJ databases">
        <authorList>
            <person name="Hellsten U."/>
            <person name="Grimwood J."/>
            <person name="Chapman J.A."/>
            <person name="Shapiro H."/>
            <person name="Aerts A."/>
            <person name="Otillar R.P."/>
            <person name="Terry A.Y."/>
            <person name="Boore J.L."/>
            <person name="Simakov O."/>
            <person name="Marletaz F."/>
            <person name="Cho S.-J."/>
            <person name="Edsinger-Gonzales E."/>
            <person name="Havlak P."/>
            <person name="Kuo D.-H."/>
            <person name="Larsson T."/>
            <person name="Lv J."/>
            <person name="Arendt D."/>
            <person name="Savage R."/>
            <person name="Osoegawa K."/>
            <person name="de Jong P."/>
            <person name="Lindberg D.R."/>
            <person name="Seaver E.C."/>
            <person name="Weisblat D.A."/>
            <person name="Putnam N.H."/>
            <person name="Grigoriev I.V."/>
            <person name="Rokhsar D.S."/>
        </authorList>
    </citation>
    <scope>NUCLEOTIDE SEQUENCE</scope>
    <source>
        <strain evidence="13">I ESC-2004</strain>
    </source>
</reference>
<evidence type="ECO:0000256" key="7">
    <source>
        <dbReference type="SAM" id="SignalP"/>
    </source>
</evidence>
<dbReference type="STRING" id="283909.R7U2Z0"/>
<dbReference type="InterPro" id="IPR006101">
    <property type="entry name" value="Glyco_hydro_2"/>
</dbReference>
<dbReference type="NCBIfam" id="NF007538">
    <property type="entry name" value="PRK10150.1"/>
    <property type="match status" value="1"/>
</dbReference>
<dbReference type="InterPro" id="IPR008979">
    <property type="entry name" value="Galactose-bd-like_sf"/>
</dbReference>
<name>R7U2Z0_CAPTE</name>
<evidence type="ECO:0000313" key="11">
    <source>
        <dbReference type="EMBL" id="ELU00446.1"/>
    </source>
</evidence>
<dbReference type="PRINTS" id="PR00132">
    <property type="entry name" value="GLHYDRLASE2"/>
</dbReference>
<dbReference type="Proteomes" id="UP000014760">
    <property type="component" value="Unassembled WGS sequence"/>
</dbReference>
<dbReference type="FunFam" id="3.20.20.80:FF:000080">
    <property type="entry name" value="Beta-glucuronidase UidA"/>
    <property type="match status" value="1"/>
</dbReference>
<dbReference type="GO" id="GO:0019391">
    <property type="term" value="P:glucuronoside catabolic process"/>
    <property type="evidence" value="ECO:0007669"/>
    <property type="project" value="TreeGrafter"/>
</dbReference>
<dbReference type="GO" id="GO:0005975">
    <property type="term" value="P:carbohydrate metabolic process"/>
    <property type="evidence" value="ECO:0007669"/>
    <property type="project" value="InterPro"/>
</dbReference>
<gene>
    <name evidence="11" type="ORF">CAPTEDRAFT_123743</name>
</gene>
<dbReference type="PANTHER" id="PTHR10066">
    <property type="entry name" value="BETA-GLUCURONIDASE"/>
    <property type="match status" value="1"/>
</dbReference>
<dbReference type="InterPro" id="IPR006102">
    <property type="entry name" value="Ig-like_GH2"/>
</dbReference>
<keyword evidence="6" id="KW-0326">Glycosidase</keyword>
<evidence type="ECO:0000259" key="10">
    <source>
        <dbReference type="Pfam" id="PF02837"/>
    </source>
</evidence>
<evidence type="ECO:0000259" key="9">
    <source>
        <dbReference type="Pfam" id="PF02836"/>
    </source>
</evidence>
<dbReference type="OrthoDB" id="408532at2759"/>
<dbReference type="EC" id="3.2.1.31" evidence="3"/>
<reference evidence="11 13" key="2">
    <citation type="journal article" date="2013" name="Nature">
        <title>Insights into bilaterian evolution from three spiralian genomes.</title>
        <authorList>
            <person name="Simakov O."/>
            <person name="Marletaz F."/>
            <person name="Cho S.J."/>
            <person name="Edsinger-Gonzales E."/>
            <person name="Havlak P."/>
            <person name="Hellsten U."/>
            <person name="Kuo D.H."/>
            <person name="Larsson T."/>
            <person name="Lv J."/>
            <person name="Arendt D."/>
            <person name="Savage R."/>
            <person name="Osoegawa K."/>
            <person name="de Jong P."/>
            <person name="Grimwood J."/>
            <person name="Chapman J.A."/>
            <person name="Shapiro H."/>
            <person name="Aerts A."/>
            <person name="Otillar R.P."/>
            <person name="Terry A.Y."/>
            <person name="Boore J.L."/>
            <person name="Grigoriev I.V."/>
            <person name="Lindberg D.R."/>
            <person name="Seaver E.C."/>
            <person name="Weisblat D.A."/>
            <person name="Putnam N.H."/>
            <person name="Rokhsar D.S."/>
        </authorList>
    </citation>
    <scope>NUCLEOTIDE SEQUENCE</scope>
    <source>
        <strain evidence="11 13">I ESC-2004</strain>
    </source>
</reference>
<feature type="domain" description="Glycoside hydrolase family 2 immunoglobulin-like beta-sandwich" evidence="8">
    <location>
        <begin position="217"/>
        <end position="315"/>
    </location>
</feature>
<dbReference type="Pfam" id="PF02837">
    <property type="entry name" value="Glyco_hydro_2_N"/>
    <property type="match status" value="1"/>
</dbReference>
<dbReference type="GO" id="GO:0005615">
    <property type="term" value="C:extracellular space"/>
    <property type="evidence" value="ECO:0007669"/>
    <property type="project" value="TreeGrafter"/>
</dbReference>
<feature type="signal peptide" evidence="7">
    <location>
        <begin position="1"/>
        <end position="18"/>
    </location>
</feature>
<dbReference type="Gene3D" id="2.60.40.10">
    <property type="entry name" value="Immunoglobulins"/>
    <property type="match status" value="1"/>
</dbReference>
<feature type="domain" description="Glycoside hydrolase family 2 catalytic" evidence="9">
    <location>
        <begin position="317"/>
        <end position="618"/>
    </location>
</feature>
<dbReference type="InterPro" id="IPR006104">
    <property type="entry name" value="Glyco_hydro_2_N"/>
</dbReference>
<proteinExistence type="inferred from homology"/>
<evidence type="ECO:0000256" key="2">
    <source>
        <dbReference type="ARBA" id="ARBA00007401"/>
    </source>
</evidence>
<dbReference type="FunFam" id="2.60.120.260:FF:000027">
    <property type="entry name" value="Beta-glucuronidase"/>
    <property type="match status" value="1"/>
</dbReference>
<dbReference type="HOGENOM" id="CLU_006501_6_1_1"/>
<dbReference type="GO" id="GO:0004566">
    <property type="term" value="F:beta-glucuronidase activity"/>
    <property type="evidence" value="ECO:0007669"/>
    <property type="project" value="UniProtKB-EC"/>
</dbReference>
<dbReference type="FunCoup" id="R7U2Z0">
    <property type="interactions" value="420"/>
</dbReference>
<evidence type="ECO:0000256" key="5">
    <source>
        <dbReference type="ARBA" id="ARBA00022801"/>
    </source>
</evidence>
<evidence type="ECO:0000256" key="3">
    <source>
        <dbReference type="ARBA" id="ARBA00012761"/>
    </source>
</evidence>
<dbReference type="Gene3D" id="2.60.120.260">
    <property type="entry name" value="Galactose-binding domain-like"/>
    <property type="match status" value="1"/>
</dbReference>
<feature type="chain" id="PRO_5008787617" description="Beta-glucuronidase" evidence="7">
    <location>
        <begin position="19"/>
        <end position="666"/>
    </location>
</feature>
<dbReference type="Pfam" id="PF02836">
    <property type="entry name" value="Glyco_hydro_2_C"/>
    <property type="match status" value="1"/>
</dbReference>
<keyword evidence="5" id="KW-0378">Hydrolase</keyword>
<keyword evidence="13" id="KW-1185">Reference proteome</keyword>
<dbReference type="InterPro" id="IPR006103">
    <property type="entry name" value="Glyco_hydro_2_cat"/>
</dbReference>
<dbReference type="OMA" id="IHDHVGW"/>
<protein>
    <recommendedName>
        <fullName evidence="4">Beta-glucuronidase</fullName>
        <ecNumber evidence="3">3.2.1.31</ecNumber>
    </recommendedName>
</protein>
<evidence type="ECO:0000256" key="1">
    <source>
        <dbReference type="ARBA" id="ARBA00003025"/>
    </source>
</evidence>